<feature type="domain" description="Response regulatory" evidence="9">
    <location>
        <begin position="1243"/>
        <end position="1379"/>
    </location>
</feature>
<feature type="compositionally biased region" description="Low complexity" evidence="7">
    <location>
        <begin position="297"/>
        <end position="318"/>
    </location>
</feature>
<feature type="compositionally biased region" description="Polar residues" evidence="7">
    <location>
        <begin position="972"/>
        <end position="982"/>
    </location>
</feature>
<accession>A0A8H8RSS4</accession>
<keyword evidence="5 10" id="KW-0418">Kinase</keyword>
<dbReference type="SMART" id="SM00387">
    <property type="entry name" value="HATPase_c"/>
    <property type="match status" value="1"/>
</dbReference>
<dbReference type="CDD" id="cd00082">
    <property type="entry name" value="HisKA"/>
    <property type="match status" value="1"/>
</dbReference>
<feature type="modified residue" description="4-aspartylphosphate" evidence="6">
    <location>
        <position position="1295"/>
    </location>
</feature>
<dbReference type="SUPFAM" id="SSF55781">
    <property type="entry name" value="GAF domain-like"/>
    <property type="match status" value="1"/>
</dbReference>
<evidence type="ECO:0000256" key="7">
    <source>
        <dbReference type="SAM" id="MobiDB-lite"/>
    </source>
</evidence>
<feature type="compositionally biased region" description="Polar residues" evidence="7">
    <location>
        <begin position="442"/>
        <end position="469"/>
    </location>
</feature>
<evidence type="ECO:0000256" key="2">
    <source>
        <dbReference type="ARBA" id="ARBA00012438"/>
    </source>
</evidence>
<feature type="compositionally biased region" description="Low complexity" evidence="7">
    <location>
        <begin position="47"/>
        <end position="58"/>
    </location>
</feature>
<dbReference type="OrthoDB" id="303614at2759"/>
<evidence type="ECO:0000313" key="11">
    <source>
        <dbReference type="Proteomes" id="UP000443090"/>
    </source>
</evidence>
<dbReference type="CDD" id="cd17546">
    <property type="entry name" value="REC_hyHK_CKI1_RcsC-like"/>
    <property type="match status" value="1"/>
</dbReference>
<evidence type="ECO:0000256" key="5">
    <source>
        <dbReference type="ARBA" id="ARBA00022777"/>
    </source>
</evidence>
<evidence type="ECO:0000256" key="6">
    <source>
        <dbReference type="PROSITE-ProRule" id="PRU00169"/>
    </source>
</evidence>
<dbReference type="InterPro" id="IPR036097">
    <property type="entry name" value="HisK_dim/P_sf"/>
</dbReference>
<dbReference type="FunFam" id="3.30.450.40:FF:000083">
    <property type="entry name" value="Sensor histidine kinase/response regulator, putative (AFU_orthologue AFUA_4G00660)"/>
    <property type="match status" value="1"/>
</dbReference>
<dbReference type="InterPro" id="IPR003661">
    <property type="entry name" value="HisK_dim/P_dom"/>
</dbReference>
<keyword evidence="4" id="KW-0808">Transferase</keyword>
<dbReference type="EMBL" id="QGMI01000558">
    <property type="protein sequence ID" value="TVY38968.1"/>
    <property type="molecule type" value="Genomic_DNA"/>
</dbReference>
<dbReference type="Pfam" id="PF00072">
    <property type="entry name" value="Response_reg"/>
    <property type="match status" value="1"/>
</dbReference>
<evidence type="ECO:0000259" key="9">
    <source>
        <dbReference type="PROSITE" id="PS50110"/>
    </source>
</evidence>
<evidence type="ECO:0000256" key="3">
    <source>
        <dbReference type="ARBA" id="ARBA00022553"/>
    </source>
</evidence>
<feature type="region of interest" description="Disordered" evidence="7">
    <location>
        <begin position="1173"/>
        <end position="1219"/>
    </location>
</feature>
<dbReference type="InterPro" id="IPR011006">
    <property type="entry name" value="CheY-like_superfamily"/>
</dbReference>
<dbReference type="PRINTS" id="PR00344">
    <property type="entry name" value="BCTRLSENSOR"/>
</dbReference>
<name>A0A8H8RSS4_9HELO</name>
<dbReference type="Pfam" id="PF00512">
    <property type="entry name" value="HisKA"/>
    <property type="match status" value="1"/>
</dbReference>
<dbReference type="PANTHER" id="PTHR43047">
    <property type="entry name" value="TWO-COMPONENT HISTIDINE PROTEIN KINASE"/>
    <property type="match status" value="1"/>
</dbReference>
<evidence type="ECO:0000259" key="8">
    <source>
        <dbReference type="PROSITE" id="PS50109"/>
    </source>
</evidence>
<dbReference type="Gene3D" id="1.10.287.130">
    <property type="match status" value="1"/>
</dbReference>
<feature type="domain" description="Histidine kinase" evidence="8">
    <location>
        <begin position="671"/>
        <end position="963"/>
    </location>
</feature>
<dbReference type="InterPro" id="IPR003594">
    <property type="entry name" value="HATPase_dom"/>
</dbReference>
<dbReference type="GO" id="GO:0005886">
    <property type="term" value="C:plasma membrane"/>
    <property type="evidence" value="ECO:0007669"/>
    <property type="project" value="TreeGrafter"/>
</dbReference>
<proteinExistence type="predicted"/>
<feature type="region of interest" description="Disordered" evidence="7">
    <location>
        <begin position="434"/>
        <end position="469"/>
    </location>
</feature>
<keyword evidence="3 6" id="KW-0597">Phosphoprotein</keyword>
<dbReference type="SMART" id="SM00388">
    <property type="entry name" value="HisKA"/>
    <property type="match status" value="1"/>
</dbReference>
<dbReference type="InterPro" id="IPR001789">
    <property type="entry name" value="Sig_transdc_resp-reg_receiver"/>
</dbReference>
<dbReference type="SUPFAM" id="SSF52172">
    <property type="entry name" value="CheY-like"/>
    <property type="match status" value="1"/>
</dbReference>
<protein>
    <recommendedName>
        <fullName evidence="2">histidine kinase</fullName>
        <ecNumber evidence="2">2.7.13.3</ecNumber>
    </recommendedName>
</protein>
<feature type="compositionally biased region" description="Basic and acidic residues" evidence="7">
    <location>
        <begin position="562"/>
        <end position="580"/>
    </location>
</feature>
<dbReference type="GO" id="GO:0009927">
    <property type="term" value="F:histidine phosphotransfer kinase activity"/>
    <property type="evidence" value="ECO:0007669"/>
    <property type="project" value="TreeGrafter"/>
</dbReference>
<reference evidence="10 11" key="1">
    <citation type="submission" date="2018-05" db="EMBL/GenBank/DDBJ databases">
        <title>Genome sequencing and assembly of the regulated plant pathogen Lachnellula willkommii and related sister species for the development of diagnostic species identification markers.</title>
        <authorList>
            <person name="Giroux E."/>
            <person name="Bilodeau G."/>
        </authorList>
    </citation>
    <scope>NUCLEOTIDE SEQUENCE [LARGE SCALE GENOMIC DNA]</scope>
    <source>
        <strain evidence="10 11">CBS 160.35</strain>
    </source>
</reference>
<dbReference type="SUPFAM" id="SSF55874">
    <property type="entry name" value="ATPase domain of HSP90 chaperone/DNA topoisomerase II/histidine kinase"/>
    <property type="match status" value="1"/>
</dbReference>
<gene>
    <name evidence="10" type="primary">dhkB_1</name>
    <name evidence="10" type="ORF">LOCC1_G008288</name>
</gene>
<comment type="caution">
    <text evidence="10">The sequence shown here is derived from an EMBL/GenBank/DDBJ whole genome shotgun (WGS) entry which is preliminary data.</text>
</comment>
<evidence type="ECO:0000313" key="10">
    <source>
        <dbReference type="EMBL" id="TVY38968.1"/>
    </source>
</evidence>
<dbReference type="Pfam" id="PF01590">
    <property type="entry name" value="GAF"/>
    <property type="match status" value="1"/>
</dbReference>
<dbReference type="InterPro" id="IPR004358">
    <property type="entry name" value="Sig_transdc_His_kin-like_C"/>
</dbReference>
<dbReference type="PROSITE" id="PS50109">
    <property type="entry name" value="HIS_KIN"/>
    <property type="match status" value="1"/>
</dbReference>
<dbReference type="Pfam" id="PF02518">
    <property type="entry name" value="HATPase_c"/>
    <property type="match status" value="1"/>
</dbReference>
<comment type="catalytic activity">
    <reaction evidence="1">
        <text>ATP + protein L-histidine = ADP + protein N-phospho-L-histidine.</text>
        <dbReference type="EC" id="2.7.13.3"/>
    </reaction>
</comment>
<evidence type="ECO:0000256" key="1">
    <source>
        <dbReference type="ARBA" id="ARBA00000085"/>
    </source>
</evidence>
<dbReference type="Proteomes" id="UP000443090">
    <property type="component" value="Unassembled WGS sequence"/>
</dbReference>
<keyword evidence="11" id="KW-1185">Reference proteome</keyword>
<dbReference type="InterPro" id="IPR036890">
    <property type="entry name" value="HATPase_C_sf"/>
</dbReference>
<evidence type="ECO:0000256" key="4">
    <source>
        <dbReference type="ARBA" id="ARBA00022679"/>
    </source>
</evidence>
<dbReference type="InterPro" id="IPR005467">
    <property type="entry name" value="His_kinase_dom"/>
</dbReference>
<dbReference type="PANTHER" id="PTHR43047:SF72">
    <property type="entry name" value="OSMOSENSING HISTIDINE PROTEIN KINASE SLN1"/>
    <property type="match status" value="1"/>
</dbReference>
<feature type="compositionally biased region" description="Polar residues" evidence="7">
    <location>
        <begin position="372"/>
        <end position="381"/>
    </location>
</feature>
<sequence>MAPMASTVLSHAEGVSDTARARELYKYYQPSAPSHVDTPFALDTSSSIITSDDPSKTSPVHSDVTSSKISSPDTALTAFCQLTAWRTGAQRAMIGLIDAETQYFVAESTRTIDLVDTAQHAPGDDLWLGCSNVSKSGKLCERYHYRACFLNQTTDSSRTIAAPPTRAGEYPAFIVNDLSKDDRFNQLPFVQNPPNLRFYAGVPLITKRGIAIGSLFIVHDKVRDGLGKDDIHFMGTMAKTIMKHMEMVSEVEEHRRGMKMSRGLASFVEGRSELVEADLDAEDEGTRIVGQFETDSVITKTKSKSSQSQSQRDSVTSVGSAGSVERKEREYAISLASRTEDALIDAYADTDDPSHRPELTSSPQPISSTSIGTAFTISSPQDNDRSGVTPGSETSEDSAQKVLCSRAANLIRETFEVDGGCVFYDAQGGFANDSQGMPGASDASTRNDSYVSTPDSQFGSGDEAQSSNETSVEDVLFPAVHSPPGLCDGSFSQTTTASKKTVDVLGFSTPGAASIHGDELPGNQTFKPFDEKSLHTLLRRYPRGKMWTFDSDGAISSSSEEEPYKPISKDPMQRQKDANRRKARSAKAKADSNFLSRHFPGIRQLLFVPLWDAGRARWLSGCFVWSTEVTRILSKQNELSFLSAFGNSVMAEWSRIDTEIANQKKGDFIGSISHELRSPLHGILASAEFLGDEVRSTFEQSMVETISSCGRTLLDTINHVLDFSKINHFERTWRKNKRRANRPAGTSYAIKSDLPMINLYADIDISVICEEVVESVFAGHIFQNGTAANFDMVRDTRDQTNSTQIRNPAISEPMIGTSTLQQPKVSVVFDVDVHNYQFTTQPGAFRRVVMNLLGNALKYTSHGYVRIKLSCSSMDDFQDPDTGEVVPRAMVSLTVTDTGKGIAPEFLRSKLFTPFAQENSLSSGTGLGLAIVKSIVHILEGDITIESEVGRGTQVRVNLPLLRELPKHVDSGSANTPRSINSLPHEPEESMTKLRARLQGQRVSLHGFDLDSPDPAVQRTGELLKSSVAQFITEWYGLQLVPLGQKAGIIISNEGNADTVSQLIHHSRITHNKRPSVVVLCSHTSRFDRASFQTDSKSNVGYVVKPVGPLKLGKAIAQCLEGLSQATPNLLDTPQPDSDLSNVFEEMSVNPKRSEVLDNSRMAADSDNARKAIESPTPNALEPAAEYPFPAPDKQSPSPLKDMDMPAAEESENKHPGLRISESVFKTESPTQDAPSSHKPKPSFLLVDDNAINLTLLSTSITKRDHSIIDTAMDGIAAVQRYADREDGYDVVFMDISMPLLDGFGATKEIRALEKHRKMTSSMPENEGSEKEVRPALIIALTGLASSEDQARAAAVGVDLFLTKPVSFREVKRMLDNWEANRGRNETK</sequence>
<feature type="region of interest" description="Disordered" evidence="7">
    <location>
        <begin position="47"/>
        <end position="67"/>
    </location>
</feature>
<feature type="region of interest" description="Disordered" evidence="7">
    <location>
        <begin position="348"/>
        <end position="399"/>
    </location>
</feature>
<feature type="region of interest" description="Disordered" evidence="7">
    <location>
        <begin position="552"/>
        <end position="589"/>
    </location>
</feature>
<dbReference type="GO" id="GO:0000155">
    <property type="term" value="F:phosphorelay sensor kinase activity"/>
    <property type="evidence" value="ECO:0007669"/>
    <property type="project" value="InterPro"/>
</dbReference>
<dbReference type="PROSITE" id="PS50110">
    <property type="entry name" value="RESPONSE_REGULATORY"/>
    <property type="match status" value="1"/>
</dbReference>
<dbReference type="SMART" id="SM00448">
    <property type="entry name" value="REC"/>
    <property type="match status" value="1"/>
</dbReference>
<dbReference type="SUPFAM" id="SSF47384">
    <property type="entry name" value="Homodimeric domain of signal transducing histidine kinase"/>
    <property type="match status" value="1"/>
</dbReference>
<dbReference type="Gene3D" id="3.30.565.10">
    <property type="entry name" value="Histidine kinase-like ATPase, C-terminal domain"/>
    <property type="match status" value="1"/>
</dbReference>
<feature type="region of interest" description="Disordered" evidence="7">
    <location>
        <begin position="968"/>
        <end position="987"/>
    </location>
</feature>
<dbReference type="InterPro" id="IPR029016">
    <property type="entry name" value="GAF-like_dom_sf"/>
</dbReference>
<dbReference type="Gene3D" id="3.40.50.2300">
    <property type="match status" value="1"/>
</dbReference>
<dbReference type="Gene3D" id="3.30.450.40">
    <property type="match status" value="1"/>
</dbReference>
<organism evidence="10 11">
    <name type="scientific">Lachnellula occidentalis</name>
    <dbReference type="NCBI Taxonomy" id="215460"/>
    <lineage>
        <taxon>Eukaryota</taxon>
        <taxon>Fungi</taxon>
        <taxon>Dikarya</taxon>
        <taxon>Ascomycota</taxon>
        <taxon>Pezizomycotina</taxon>
        <taxon>Leotiomycetes</taxon>
        <taxon>Helotiales</taxon>
        <taxon>Lachnaceae</taxon>
        <taxon>Lachnellula</taxon>
    </lineage>
</organism>
<dbReference type="FunFam" id="1.10.287.130:FF:000023">
    <property type="entry name" value="Sensor histidine kinase/response regulator, putative"/>
    <property type="match status" value="1"/>
</dbReference>
<dbReference type="EC" id="2.7.13.3" evidence="2"/>
<feature type="region of interest" description="Disordered" evidence="7">
    <location>
        <begin position="297"/>
        <end position="323"/>
    </location>
</feature>
<feature type="compositionally biased region" description="Low complexity" evidence="7">
    <location>
        <begin position="360"/>
        <end position="371"/>
    </location>
</feature>
<dbReference type="InterPro" id="IPR003018">
    <property type="entry name" value="GAF"/>
</dbReference>